<protein>
    <recommendedName>
        <fullName evidence="6">PhoH-like protein</fullName>
    </recommendedName>
</protein>
<comment type="subcellular location">
    <subcellularLocation>
        <location evidence="1">Cytoplasm</location>
    </subcellularLocation>
</comment>
<comment type="caution">
    <text evidence="8">The sequence shown here is derived from an EMBL/GenBank/DDBJ whole genome shotgun (WGS) entry which is preliminary data.</text>
</comment>
<gene>
    <name evidence="8" type="ORF">H9624_11330</name>
</gene>
<evidence type="ECO:0000259" key="7">
    <source>
        <dbReference type="Pfam" id="PF02562"/>
    </source>
</evidence>
<dbReference type="EMBL" id="JACSPO010000006">
    <property type="protein sequence ID" value="MBD8062910.1"/>
    <property type="molecule type" value="Genomic_DNA"/>
</dbReference>
<evidence type="ECO:0000256" key="1">
    <source>
        <dbReference type="ARBA" id="ARBA00004496"/>
    </source>
</evidence>
<dbReference type="Proteomes" id="UP000661894">
    <property type="component" value="Unassembled WGS sequence"/>
</dbReference>
<comment type="similarity">
    <text evidence="2">Belongs to the PhoH family.</text>
</comment>
<evidence type="ECO:0000256" key="4">
    <source>
        <dbReference type="ARBA" id="ARBA00022741"/>
    </source>
</evidence>
<evidence type="ECO:0000313" key="9">
    <source>
        <dbReference type="Proteomes" id="UP000661894"/>
    </source>
</evidence>
<dbReference type="InterPro" id="IPR051451">
    <property type="entry name" value="PhoH2-like"/>
</dbReference>
<evidence type="ECO:0000256" key="6">
    <source>
        <dbReference type="ARBA" id="ARBA00039970"/>
    </source>
</evidence>
<evidence type="ECO:0000256" key="5">
    <source>
        <dbReference type="ARBA" id="ARBA00022840"/>
    </source>
</evidence>
<dbReference type="PANTHER" id="PTHR30473:SF1">
    <property type="entry name" value="PHOH-LIKE PROTEIN"/>
    <property type="match status" value="1"/>
</dbReference>
<evidence type="ECO:0000313" key="8">
    <source>
        <dbReference type="EMBL" id="MBD8062910.1"/>
    </source>
</evidence>
<dbReference type="PANTHER" id="PTHR30473">
    <property type="entry name" value="PROTEIN PHOH"/>
    <property type="match status" value="1"/>
</dbReference>
<reference evidence="8 9" key="1">
    <citation type="submission" date="2020-08" db="EMBL/GenBank/DDBJ databases">
        <title>A Genomic Blueprint of the Chicken Gut Microbiome.</title>
        <authorList>
            <person name="Gilroy R."/>
            <person name="Ravi A."/>
            <person name="Getino M."/>
            <person name="Pursley I."/>
            <person name="Horton D.L."/>
            <person name="Alikhan N.-F."/>
            <person name="Baker D."/>
            <person name="Gharbi K."/>
            <person name="Hall N."/>
            <person name="Watson M."/>
            <person name="Adriaenssens E.M."/>
            <person name="Foster-Nyarko E."/>
            <person name="Jarju S."/>
            <person name="Secka A."/>
            <person name="Antonio M."/>
            <person name="Oren A."/>
            <person name="Chaudhuri R."/>
            <person name="La Ragione R.M."/>
            <person name="Hildebrand F."/>
            <person name="Pallen M.J."/>
        </authorList>
    </citation>
    <scope>NUCLEOTIDE SEQUENCE [LARGE SCALE GENOMIC DNA]</scope>
    <source>
        <strain evidence="8 9">Sa1BUA1</strain>
    </source>
</reference>
<dbReference type="Pfam" id="PF02562">
    <property type="entry name" value="PhoH"/>
    <property type="match status" value="1"/>
</dbReference>
<organism evidence="8 9">
    <name type="scientific">Oceanitalea stevensii</name>
    <dbReference type="NCBI Taxonomy" id="2763072"/>
    <lineage>
        <taxon>Bacteria</taxon>
        <taxon>Bacillati</taxon>
        <taxon>Actinomycetota</taxon>
        <taxon>Actinomycetes</taxon>
        <taxon>Micrococcales</taxon>
        <taxon>Bogoriellaceae</taxon>
        <taxon>Georgenia</taxon>
    </lineage>
</organism>
<feature type="domain" description="PhoH-like protein" evidence="7">
    <location>
        <begin position="121"/>
        <end position="324"/>
    </location>
</feature>
<dbReference type="Gene3D" id="3.40.50.300">
    <property type="entry name" value="P-loop containing nucleotide triphosphate hydrolases"/>
    <property type="match status" value="1"/>
</dbReference>
<keyword evidence="4" id="KW-0547">Nucleotide-binding</keyword>
<dbReference type="InterPro" id="IPR003714">
    <property type="entry name" value="PhoH"/>
</dbReference>
<proteinExistence type="inferred from homology"/>
<sequence length="346" mass="37702">MPHSDDASRPDAMLQHQITIPDDVPMVFLLGQRDEVLRAVESGFPAVDIHVRGNVVSFAGPAGDVALAERLVDELAEVARNGQALTADAVERAIRMLTAPTAERPADVLTFDILSSRGRTIRPKTLGQKSYVDAIDEHTITFGVGPAGTGKTYLAMAKAVHALQSKRVNRIVLTRPAVEAGERLGYLPGTLNDKIDPYLRPLYDALHDMLDPESIPKLMAAGTIEVAPLAYMRGRTLNDAFIILDEAQNTSPEQMKMFLTRLGFNSRVVVTGDVTQVDLPSGTASGLRVVEGILDGIEDVAFCRLTSADVVRHRLVSEIIDAYERWDAGPSGNRADRRATQRRSSR</sequence>
<keyword evidence="5" id="KW-0067">ATP-binding</keyword>
<dbReference type="SUPFAM" id="SSF52540">
    <property type="entry name" value="P-loop containing nucleoside triphosphate hydrolases"/>
    <property type="match status" value="1"/>
</dbReference>
<name>A0ABR8Z3S6_9MICO</name>
<keyword evidence="9" id="KW-1185">Reference proteome</keyword>
<accession>A0ABR8Z3S6</accession>
<dbReference type="InterPro" id="IPR027417">
    <property type="entry name" value="P-loop_NTPase"/>
</dbReference>
<evidence type="ECO:0000256" key="2">
    <source>
        <dbReference type="ARBA" id="ARBA00010393"/>
    </source>
</evidence>
<dbReference type="RefSeq" id="WP_251840014.1">
    <property type="nucleotide sequence ID" value="NZ_JACSPO010000006.1"/>
</dbReference>
<keyword evidence="3" id="KW-0963">Cytoplasm</keyword>
<evidence type="ECO:0000256" key="3">
    <source>
        <dbReference type="ARBA" id="ARBA00022490"/>
    </source>
</evidence>